<evidence type="ECO:0000313" key="1">
    <source>
        <dbReference type="EMBL" id="KPK72981.1"/>
    </source>
</evidence>
<reference evidence="1 2" key="1">
    <citation type="journal article" date="2015" name="Microbiome">
        <title>Genomic resolution of linkages in carbon, nitrogen, and sulfur cycling among widespread estuary sediment bacteria.</title>
        <authorList>
            <person name="Baker B.J."/>
            <person name="Lazar C.S."/>
            <person name="Teske A.P."/>
            <person name="Dick G.J."/>
        </authorList>
    </citation>
    <scope>NUCLEOTIDE SEQUENCE [LARGE SCALE GENOMIC DNA]</scope>
    <source>
        <strain evidence="1">SM23_60</strain>
    </source>
</reference>
<sequence>MVTFINDPDNWLSFRGGLELGLIDVLSHTIQFSTNGTEFDYVEEGGQDIFFQFVRLTAELQLGSRHTVIFLIQPLTLNTEALLTRDVVIDDLTFPANTPVKLKYGFDFYRASYLYDFNPSADREIAIGLSLQMRNASIRFASYDGSLVRINQGVGPVPIFKFRTRLPFNNGMWFGSEIDGFYASGKYITGSENDFLGAILDASLRLGFKMSNTFDAFVNLRYLGGGARGTEEDDPGPGDGYTENWLHTMSVTLGTYLR</sequence>
<dbReference type="AlphaFoldDB" id="A0A0S8GIU4"/>
<gene>
    <name evidence="1" type="ORF">AMJ87_03095</name>
</gene>
<comment type="caution">
    <text evidence="1">The sequence shown here is derived from an EMBL/GenBank/DDBJ whole genome shotgun (WGS) entry which is preliminary data.</text>
</comment>
<accession>A0A0S8GIU4</accession>
<dbReference type="EMBL" id="LJUO01000018">
    <property type="protein sequence ID" value="KPK72981.1"/>
    <property type="molecule type" value="Genomic_DNA"/>
</dbReference>
<evidence type="ECO:0008006" key="3">
    <source>
        <dbReference type="Google" id="ProtNLM"/>
    </source>
</evidence>
<proteinExistence type="predicted"/>
<organism evidence="1 2">
    <name type="scientific">candidate division WOR_3 bacterium SM23_60</name>
    <dbReference type="NCBI Taxonomy" id="1703780"/>
    <lineage>
        <taxon>Bacteria</taxon>
        <taxon>Bacteria division WOR-3</taxon>
    </lineage>
</organism>
<name>A0A0S8GIU4_UNCW3</name>
<dbReference type="Proteomes" id="UP000051096">
    <property type="component" value="Unassembled WGS sequence"/>
</dbReference>
<protein>
    <recommendedName>
        <fullName evidence="3">Outer membrane protein beta-barrel domain-containing protein</fullName>
    </recommendedName>
</protein>
<evidence type="ECO:0000313" key="2">
    <source>
        <dbReference type="Proteomes" id="UP000051096"/>
    </source>
</evidence>